<dbReference type="SUPFAM" id="SSF50475">
    <property type="entry name" value="FMN-binding split barrel"/>
    <property type="match status" value="1"/>
</dbReference>
<organism evidence="2 3">
    <name type="scientific">Insulibacter thermoxylanivorax</name>
    <dbReference type="NCBI Taxonomy" id="2749268"/>
    <lineage>
        <taxon>Bacteria</taxon>
        <taxon>Bacillati</taxon>
        <taxon>Bacillota</taxon>
        <taxon>Bacilli</taxon>
        <taxon>Bacillales</taxon>
        <taxon>Paenibacillaceae</taxon>
        <taxon>Insulibacter</taxon>
    </lineage>
</organism>
<gene>
    <name evidence="2" type="ORF">PRECH8_07360</name>
</gene>
<name>A0A916QB75_9BACL</name>
<proteinExistence type="predicted"/>
<dbReference type="EMBL" id="BMAQ01000005">
    <property type="protein sequence ID" value="GFR37440.1"/>
    <property type="molecule type" value="Genomic_DNA"/>
</dbReference>
<dbReference type="InterPro" id="IPR012349">
    <property type="entry name" value="Split_barrel_FMN-bd"/>
</dbReference>
<evidence type="ECO:0000259" key="1">
    <source>
        <dbReference type="Pfam" id="PF01243"/>
    </source>
</evidence>
<dbReference type="RefSeq" id="WP_200965720.1">
    <property type="nucleotide sequence ID" value="NZ_BMAQ01000005.1"/>
</dbReference>
<dbReference type="NCBIfam" id="NF005232">
    <property type="entry name" value="PRK06733.1"/>
    <property type="match status" value="1"/>
</dbReference>
<keyword evidence="3" id="KW-1185">Reference proteome</keyword>
<sequence>MADHMTSLSQPIMDTLQQETFVVLNTIDSETGNITANAISWITAPSPEKLRIAIDRRSRLINNIQTNERVTVSLFAAGSFYSIQGRAKIIQEQMDEVAIKLACIEVEIDAVWDSMFYGSRITAPPEYERTYDQRAADKLDAQVFAALKKPSC</sequence>
<comment type="caution">
    <text evidence="2">The sequence shown here is derived from an EMBL/GenBank/DDBJ whole genome shotgun (WGS) entry which is preliminary data.</text>
</comment>
<dbReference type="Proteomes" id="UP000654993">
    <property type="component" value="Unassembled WGS sequence"/>
</dbReference>
<evidence type="ECO:0000313" key="3">
    <source>
        <dbReference type="Proteomes" id="UP000654993"/>
    </source>
</evidence>
<feature type="domain" description="Pyridoxamine 5'-phosphate oxidase N-terminal" evidence="1">
    <location>
        <begin position="12"/>
        <end position="93"/>
    </location>
</feature>
<dbReference type="InterPro" id="IPR011576">
    <property type="entry name" value="Pyridox_Oxase_N"/>
</dbReference>
<reference evidence="2" key="2">
    <citation type="journal article" date="2021" name="Data Brief">
        <title>Draft genome sequence data of the facultative, thermophilic, xylanolytic bacterium Paenibacillus sp. strain DA-C8.</title>
        <authorList>
            <person name="Chhe C."/>
            <person name="Uke A."/>
            <person name="Baramee S."/>
            <person name="Ungkulpasvich U."/>
            <person name="Tachaapaikoon C."/>
            <person name="Pason P."/>
            <person name="Waeonukul R."/>
            <person name="Ratanakhanokchai K."/>
            <person name="Kosugi A."/>
        </authorList>
    </citation>
    <scope>NUCLEOTIDE SEQUENCE</scope>
    <source>
        <strain evidence="2">DA-C8</strain>
    </source>
</reference>
<dbReference type="Pfam" id="PF01243">
    <property type="entry name" value="PNPOx_N"/>
    <property type="match status" value="1"/>
</dbReference>
<dbReference type="AlphaFoldDB" id="A0A916QB75"/>
<dbReference type="Gene3D" id="2.30.110.10">
    <property type="entry name" value="Electron Transport, Fmn-binding Protein, Chain A"/>
    <property type="match status" value="1"/>
</dbReference>
<reference evidence="2" key="1">
    <citation type="submission" date="2020-08" db="EMBL/GenBank/DDBJ databases">
        <authorList>
            <person name="Uke A."/>
            <person name="Chhe C."/>
            <person name="Baramee S."/>
            <person name="Kosugi A."/>
        </authorList>
    </citation>
    <scope>NUCLEOTIDE SEQUENCE</scope>
    <source>
        <strain evidence="2">DA-C8</strain>
    </source>
</reference>
<protein>
    <recommendedName>
        <fullName evidence="1">Pyridoxamine 5'-phosphate oxidase N-terminal domain-containing protein</fullName>
    </recommendedName>
</protein>
<evidence type="ECO:0000313" key="2">
    <source>
        <dbReference type="EMBL" id="GFR37440.1"/>
    </source>
</evidence>
<accession>A0A916QB75</accession>